<feature type="compositionally biased region" description="Gly residues" evidence="5">
    <location>
        <begin position="40"/>
        <end position="49"/>
    </location>
</feature>
<proteinExistence type="predicted"/>
<dbReference type="Gene3D" id="2.130.10.130">
    <property type="entry name" value="Integrin alpha, N-terminal"/>
    <property type="match status" value="1"/>
</dbReference>
<keyword evidence="2" id="KW-0812">Transmembrane</keyword>
<dbReference type="InterPro" id="IPR045232">
    <property type="entry name" value="FAM234"/>
</dbReference>
<comment type="subcellular location">
    <subcellularLocation>
        <location evidence="1">Membrane</location>
        <topology evidence="1">Single-pass membrane protein</topology>
    </subcellularLocation>
</comment>
<evidence type="ECO:0000256" key="2">
    <source>
        <dbReference type="ARBA" id="ARBA00022692"/>
    </source>
</evidence>
<feature type="compositionally biased region" description="Basic and acidic residues" evidence="5">
    <location>
        <begin position="7"/>
        <end position="18"/>
    </location>
</feature>
<name>A0A0F6YIR4_9BACT</name>
<dbReference type="EMBL" id="CP011125">
    <property type="protein sequence ID" value="AKF06482.1"/>
    <property type="molecule type" value="Genomic_DNA"/>
</dbReference>
<evidence type="ECO:0000313" key="6">
    <source>
        <dbReference type="EMBL" id="AKF06482.1"/>
    </source>
</evidence>
<evidence type="ECO:0000256" key="4">
    <source>
        <dbReference type="ARBA" id="ARBA00023136"/>
    </source>
</evidence>
<dbReference type="AlphaFoldDB" id="A0A0F6YIR4"/>
<protein>
    <submittedName>
        <fullName evidence="6">Hemolysin-related protein RbmC</fullName>
    </submittedName>
</protein>
<accession>A0A0F6YIR4</accession>
<dbReference type="InterPro" id="IPR028994">
    <property type="entry name" value="Integrin_alpha_N"/>
</dbReference>
<feature type="region of interest" description="Disordered" evidence="5">
    <location>
        <begin position="1"/>
        <end position="71"/>
    </location>
</feature>
<dbReference type="InterPro" id="IPR013783">
    <property type="entry name" value="Ig-like_fold"/>
</dbReference>
<dbReference type="STRING" id="927083.DB32_003631"/>
<dbReference type="KEGG" id="samy:DB32_003631"/>
<keyword evidence="4" id="KW-0472">Membrane</keyword>
<evidence type="ECO:0000256" key="1">
    <source>
        <dbReference type="ARBA" id="ARBA00004167"/>
    </source>
</evidence>
<reference evidence="6 7" key="1">
    <citation type="submission" date="2015-03" db="EMBL/GenBank/DDBJ databases">
        <title>Genome assembly of Sandaracinus amylolyticus DSM 53668.</title>
        <authorList>
            <person name="Sharma G."/>
            <person name="Subramanian S."/>
        </authorList>
    </citation>
    <scope>NUCLEOTIDE SEQUENCE [LARGE SCALE GENOMIC DNA]</scope>
    <source>
        <strain evidence="6 7">DSM 53668</strain>
    </source>
</reference>
<dbReference type="GO" id="GO:0016020">
    <property type="term" value="C:membrane"/>
    <property type="evidence" value="ECO:0007669"/>
    <property type="project" value="UniProtKB-SubCell"/>
</dbReference>
<keyword evidence="7" id="KW-1185">Reference proteome</keyword>
<evidence type="ECO:0000256" key="3">
    <source>
        <dbReference type="ARBA" id="ARBA00022989"/>
    </source>
</evidence>
<dbReference type="PANTHER" id="PTHR21419">
    <property type="match status" value="1"/>
</dbReference>
<organism evidence="6 7">
    <name type="scientific">Sandaracinus amylolyticus</name>
    <dbReference type="NCBI Taxonomy" id="927083"/>
    <lineage>
        <taxon>Bacteria</taxon>
        <taxon>Pseudomonadati</taxon>
        <taxon>Myxococcota</taxon>
        <taxon>Polyangia</taxon>
        <taxon>Polyangiales</taxon>
        <taxon>Sandaracinaceae</taxon>
        <taxon>Sandaracinus</taxon>
    </lineage>
</organism>
<evidence type="ECO:0000313" key="7">
    <source>
        <dbReference type="Proteomes" id="UP000034883"/>
    </source>
</evidence>
<dbReference type="Gene3D" id="2.60.40.10">
    <property type="entry name" value="Immunoglobulins"/>
    <property type="match status" value="1"/>
</dbReference>
<dbReference type="Proteomes" id="UP000034883">
    <property type="component" value="Chromosome"/>
</dbReference>
<dbReference type="PANTHER" id="PTHR21419:SF23">
    <property type="entry name" value="PROTEIN DEFECTIVE IN EXINE FORMATION 1"/>
    <property type="match status" value="1"/>
</dbReference>
<gene>
    <name evidence="6" type="ORF">DB32_003631</name>
</gene>
<evidence type="ECO:0000256" key="5">
    <source>
        <dbReference type="SAM" id="MobiDB-lite"/>
    </source>
</evidence>
<dbReference type="SUPFAM" id="SSF69318">
    <property type="entry name" value="Integrin alpha N-terminal domain"/>
    <property type="match status" value="2"/>
</dbReference>
<keyword evidence="3" id="KW-1133">Transmembrane helix</keyword>
<sequence>MLLPDGARLDGGPRDGGRFDGGPDFDAGPDFDGGHELDGGDAGDGGGDAGMRWDASGRDAEPPVGGPPDPTTCRIVPEIHPFDDPVLETRWPERGGTMSDPASWHVCATPLVIDLTPNDGEDLEPVVVFVSYDSLGSGSEYGTLRIWDPRTETTISYPTATGPMGPFGPLEPSTNLAAGDLDGDGDNEIVGMGVDSGTFAFHHDGTLMWESAYPSALERGTRWSRTIGGAISLADLEGDGTVEVVIGRTVLEGRTGAHRWTAPSATTTRGANDILGPISCVADLDGDGEQEIVAGRTAMRANGSVMWAQTAMGDGLCAIADMGFNPGPEIVLVSQGFLYVLDGRTGEIKWDRVIEGRGRDALGGAPTVADFDGDGRPEIGVAHGAAYGVYDLDCDRRRPEIGCGGVGVRWTSNTEDDSSAATGSSVFDFNGDGRAEVVYNDQFFFRVYDGYAGTELFRQMNSSRTRTENPVIADVDSDGDAEIVFTANSEATFLQRPTDRTTDPGVEIWGDARGRWVGARRIWNQHAYHITNVTEGGHIRSPEPGSWTVLNAYRQNLREGGDVLVVPDLWGGRGQYECVGRGRARVRIDVQNWGLERVGAGVVVRVYRGRPSAGMVVAQAETTGVLLPNGGSETVEVEIALSGDVVDYWAVVDDPEEPAGGAIAECREGNNEVLIWRPACP</sequence>